<name>A0A1G6AB40_EUBOX</name>
<accession>A0A1G6AB40</accession>
<dbReference type="Gene3D" id="3.60.21.10">
    <property type="match status" value="1"/>
</dbReference>
<proteinExistence type="predicted"/>
<sequence length="185" mass="22201">MEKDGRPFADADEMHTYMIRKWNDKVSQEDEVYIIGDFSMGDAKQTCELARMLHGRKTLLIGNHDRYIEEEQFDPSCFEEICSYKEIRDQDRKVILCHYPVLFYHGQYKVDQDGNYTTYMLYGHVHNTPDAQLMNHFQDEIRSEIKYIKYTKTYQHTPCQMINCFCMFSDYHPLSLDEWIKKTTD</sequence>
<dbReference type="EMBL" id="FMXR01000005">
    <property type="protein sequence ID" value="SDB05520.1"/>
    <property type="molecule type" value="Genomic_DNA"/>
</dbReference>
<reference evidence="1 2" key="1">
    <citation type="submission" date="2016-10" db="EMBL/GenBank/DDBJ databases">
        <authorList>
            <person name="de Groot N.N."/>
        </authorList>
    </citation>
    <scope>NUCLEOTIDE SEQUENCE [LARGE SCALE GENOMIC DNA]</scope>
    <source>
        <strain evidence="1 2">DSM 3217</strain>
    </source>
</reference>
<gene>
    <name evidence="1" type="ORF">SAMN02910417_00363</name>
</gene>
<evidence type="ECO:0000313" key="1">
    <source>
        <dbReference type="EMBL" id="SDB05520.1"/>
    </source>
</evidence>
<evidence type="ECO:0000313" key="2">
    <source>
        <dbReference type="Proteomes" id="UP000199228"/>
    </source>
</evidence>
<protein>
    <submittedName>
        <fullName evidence="1">Uncharacterized protein</fullName>
    </submittedName>
</protein>
<dbReference type="AlphaFoldDB" id="A0A1G6AB40"/>
<dbReference type="Proteomes" id="UP000199228">
    <property type="component" value="Unassembled WGS sequence"/>
</dbReference>
<keyword evidence="2" id="KW-1185">Reference proteome</keyword>
<organism evidence="1 2">
    <name type="scientific">Eubacterium oxidoreducens</name>
    <dbReference type="NCBI Taxonomy" id="1732"/>
    <lineage>
        <taxon>Bacteria</taxon>
        <taxon>Bacillati</taxon>
        <taxon>Bacillota</taxon>
        <taxon>Clostridia</taxon>
        <taxon>Eubacteriales</taxon>
        <taxon>Eubacteriaceae</taxon>
        <taxon>Eubacterium</taxon>
    </lineage>
</organism>
<dbReference type="SUPFAM" id="SSF56300">
    <property type="entry name" value="Metallo-dependent phosphatases"/>
    <property type="match status" value="1"/>
</dbReference>
<dbReference type="InterPro" id="IPR029052">
    <property type="entry name" value="Metallo-depent_PP-like"/>
</dbReference>
<dbReference type="STRING" id="1732.SAMN02910417_00363"/>